<organism evidence="2 3">
    <name type="scientific">Fraxinus pennsylvanica</name>
    <dbReference type="NCBI Taxonomy" id="56036"/>
    <lineage>
        <taxon>Eukaryota</taxon>
        <taxon>Viridiplantae</taxon>
        <taxon>Streptophyta</taxon>
        <taxon>Embryophyta</taxon>
        <taxon>Tracheophyta</taxon>
        <taxon>Spermatophyta</taxon>
        <taxon>Magnoliopsida</taxon>
        <taxon>eudicotyledons</taxon>
        <taxon>Gunneridae</taxon>
        <taxon>Pentapetalae</taxon>
        <taxon>asterids</taxon>
        <taxon>lamiids</taxon>
        <taxon>Lamiales</taxon>
        <taxon>Oleaceae</taxon>
        <taxon>Oleeae</taxon>
        <taxon>Fraxinus</taxon>
    </lineage>
</organism>
<proteinExistence type="predicted"/>
<feature type="region of interest" description="Disordered" evidence="1">
    <location>
        <begin position="72"/>
        <end position="96"/>
    </location>
</feature>
<evidence type="ECO:0000313" key="2">
    <source>
        <dbReference type="EMBL" id="CAI9769642.1"/>
    </source>
</evidence>
<protein>
    <submittedName>
        <fullName evidence="2">Uncharacterized protein</fullName>
    </submittedName>
</protein>
<evidence type="ECO:0000256" key="1">
    <source>
        <dbReference type="SAM" id="MobiDB-lite"/>
    </source>
</evidence>
<gene>
    <name evidence="2" type="ORF">FPE_LOCUS16648</name>
</gene>
<reference evidence="2" key="1">
    <citation type="submission" date="2023-05" db="EMBL/GenBank/DDBJ databases">
        <authorList>
            <person name="Huff M."/>
        </authorList>
    </citation>
    <scope>NUCLEOTIDE SEQUENCE</scope>
</reference>
<dbReference type="EMBL" id="OU503045">
    <property type="protein sequence ID" value="CAI9769642.1"/>
    <property type="molecule type" value="Genomic_DNA"/>
</dbReference>
<name>A0AAD1ZME7_9LAMI</name>
<accession>A0AAD1ZME7</accession>
<dbReference type="AlphaFoldDB" id="A0AAD1ZME7"/>
<evidence type="ECO:0000313" key="3">
    <source>
        <dbReference type="Proteomes" id="UP000834106"/>
    </source>
</evidence>
<sequence>MCRWKSTLTPNSRDIAEVLDDPQLQVRCSLTAFPNKTELQYVKLFIHGTRKEDLILDVYLYEDGDYPDVQSSGTTCVHQSSLPTNRKPPRNRQTSCNHDDMLRELLCYMERLSDKYEEINRKVDTIMNWMRPSQHLDTNHLFGADGVIETEGNNHGTVARSIERKIEAGKEAETGEIGREAMSAVMETVVRDNDGEAEIGEIGRVAIIWSIEREIEAGGAVMKTVVGDIEWKAETGEIGIGTVAENIERETNVVDIDVGTNVGIVMYTRFLLGRREIWIKLINKLMP</sequence>
<keyword evidence="3" id="KW-1185">Reference proteome</keyword>
<feature type="compositionally biased region" description="Polar residues" evidence="1">
    <location>
        <begin position="72"/>
        <end position="84"/>
    </location>
</feature>
<dbReference type="Proteomes" id="UP000834106">
    <property type="component" value="Chromosome 10"/>
</dbReference>